<gene>
    <name evidence="1" type="ORF">GMARGA_LOCUS44179</name>
</gene>
<sequence>AIQEYNVTLHYLNKSHPIQSNADEYNIIAKDIKTPIIVVQNDYNITARDIKLPIYGGEGIYNQDEHSSCSVGFGAKRKDEEHYFIITAGHCTKTHHNTFFALYSWDENTPGPTIGYMSNHQINQIDIGAIFIGSD</sequence>
<dbReference type="Proteomes" id="UP000789901">
    <property type="component" value="Unassembled WGS sequence"/>
</dbReference>
<feature type="non-terminal residue" evidence="1">
    <location>
        <position position="135"/>
    </location>
</feature>
<keyword evidence="2" id="KW-1185">Reference proteome</keyword>
<accession>A0ABN7XLW9</accession>
<feature type="non-terminal residue" evidence="1">
    <location>
        <position position="1"/>
    </location>
</feature>
<evidence type="ECO:0000313" key="2">
    <source>
        <dbReference type="Proteomes" id="UP000789901"/>
    </source>
</evidence>
<protein>
    <submittedName>
        <fullName evidence="1">6468_t:CDS:1</fullName>
    </submittedName>
</protein>
<comment type="caution">
    <text evidence="1">The sequence shown here is derived from an EMBL/GenBank/DDBJ whole genome shotgun (WGS) entry which is preliminary data.</text>
</comment>
<proteinExistence type="predicted"/>
<evidence type="ECO:0000313" key="1">
    <source>
        <dbReference type="EMBL" id="CAG8855358.1"/>
    </source>
</evidence>
<dbReference type="InterPro" id="IPR043504">
    <property type="entry name" value="Peptidase_S1_PA_chymotrypsin"/>
</dbReference>
<dbReference type="Gene3D" id="2.40.10.10">
    <property type="entry name" value="Trypsin-like serine proteases"/>
    <property type="match status" value="1"/>
</dbReference>
<reference evidence="1 2" key="1">
    <citation type="submission" date="2021-06" db="EMBL/GenBank/DDBJ databases">
        <authorList>
            <person name="Kallberg Y."/>
            <person name="Tangrot J."/>
            <person name="Rosling A."/>
        </authorList>
    </citation>
    <scope>NUCLEOTIDE SEQUENCE [LARGE SCALE GENOMIC DNA]</scope>
    <source>
        <strain evidence="1 2">120-4 pot B 10/14</strain>
    </source>
</reference>
<organism evidence="1 2">
    <name type="scientific">Gigaspora margarita</name>
    <dbReference type="NCBI Taxonomy" id="4874"/>
    <lineage>
        <taxon>Eukaryota</taxon>
        <taxon>Fungi</taxon>
        <taxon>Fungi incertae sedis</taxon>
        <taxon>Mucoromycota</taxon>
        <taxon>Glomeromycotina</taxon>
        <taxon>Glomeromycetes</taxon>
        <taxon>Diversisporales</taxon>
        <taxon>Gigasporaceae</taxon>
        <taxon>Gigaspora</taxon>
    </lineage>
</organism>
<name>A0ABN7XLW9_GIGMA</name>
<dbReference type="EMBL" id="CAJVQB010148532">
    <property type="protein sequence ID" value="CAG8855358.1"/>
    <property type="molecule type" value="Genomic_DNA"/>
</dbReference>